<sequence>MSRRTSRRLTQPSMQPRATRSPLERLPAEIWGIVFSLACVDDGYTGRSLSEVSRYINEASKSYKYQCIAVDHRNLRHFTAVLKKLPADTRRVQHLFISSIEIRSGREAKFFEADKNRLLITVAPTLRSLEVHSRMAYLALKFSLPSLLDLTVHGIIHVNIVTAHILACYPSLQRMHWASASTTFSGGLLPLIHKTAPALTHLRITISNRHYDITAVVCRELEIACGLPRTPPYIPIPQSSKRLLETMTLMPQVIVQPSVWDTSDVWRRIRDGNNTFRLLKSTYPLADVSAYTAKSSWLAMCAGTSDCWDIHDEDLDTESRSTAG</sequence>
<dbReference type="HOGENOM" id="CLU_041942_1_0_1"/>
<accession>A0A0C3FQM3</accession>
<evidence type="ECO:0000313" key="3">
    <source>
        <dbReference type="Proteomes" id="UP000054166"/>
    </source>
</evidence>
<dbReference type="STRING" id="765440.A0A0C3FQM3"/>
<keyword evidence="3" id="KW-1185">Reference proteome</keyword>
<name>A0A0C3FQM3_PILCF</name>
<dbReference type="InParanoid" id="A0A0C3FQM3"/>
<dbReference type="AlphaFoldDB" id="A0A0C3FQM3"/>
<feature type="compositionally biased region" description="Polar residues" evidence="1">
    <location>
        <begin position="8"/>
        <end position="18"/>
    </location>
</feature>
<reference evidence="2 3" key="1">
    <citation type="submission" date="2014-04" db="EMBL/GenBank/DDBJ databases">
        <authorList>
            <consortium name="DOE Joint Genome Institute"/>
            <person name="Kuo A."/>
            <person name="Tarkka M."/>
            <person name="Buscot F."/>
            <person name="Kohler A."/>
            <person name="Nagy L.G."/>
            <person name="Floudas D."/>
            <person name="Copeland A."/>
            <person name="Barry K.W."/>
            <person name="Cichocki N."/>
            <person name="Veneault-Fourrey C."/>
            <person name="LaButti K."/>
            <person name="Lindquist E.A."/>
            <person name="Lipzen A."/>
            <person name="Lundell T."/>
            <person name="Morin E."/>
            <person name="Murat C."/>
            <person name="Sun H."/>
            <person name="Tunlid A."/>
            <person name="Henrissat B."/>
            <person name="Grigoriev I.V."/>
            <person name="Hibbett D.S."/>
            <person name="Martin F."/>
            <person name="Nordberg H.P."/>
            <person name="Cantor M.N."/>
            <person name="Hua S.X."/>
        </authorList>
    </citation>
    <scope>NUCLEOTIDE SEQUENCE [LARGE SCALE GENOMIC DNA]</scope>
    <source>
        <strain evidence="2 3">F 1598</strain>
    </source>
</reference>
<feature type="region of interest" description="Disordered" evidence="1">
    <location>
        <begin position="1"/>
        <end position="21"/>
    </location>
</feature>
<organism evidence="2 3">
    <name type="scientific">Piloderma croceum (strain F 1598)</name>
    <dbReference type="NCBI Taxonomy" id="765440"/>
    <lineage>
        <taxon>Eukaryota</taxon>
        <taxon>Fungi</taxon>
        <taxon>Dikarya</taxon>
        <taxon>Basidiomycota</taxon>
        <taxon>Agaricomycotina</taxon>
        <taxon>Agaricomycetes</taxon>
        <taxon>Agaricomycetidae</taxon>
        <taxon>Atheliales</taxon>
        <taxon>Atheliaceae</taxon>
        <taxon>Piloderma</taxon>
    </lineage>
</organism>
<protein>
    <recommendedName>
        <fullName evidence="4">F-box domain-containing protein</fullName>
    </recommendedName>
</protein>
<dbReference type="EMBL" id="KN832999">
    <property type="protein sequence ID" value="KIM81461.1"/>
    <property type="molecule type" value="Genomic_DNA"/>
</dbReference>
<evidence type="ECO:0008006" key="4">
    <source>
        <dbReference type="Google" id="ProtNLM"/>
    </source>
</evidence>
<dbReference type="Proteomes" id="UP000054166">
    <property type="component" value="Unassembled WGS sequence"/>
</dbReference>
<proteinExistence type="predicted"/>
<reference evidence="3" key="2">
    <citation type="submission" date="2015-01" db="EMBL/GenBank/DDBJ databases">
        <title>Evolutionary Origins and Diversification of the Mycorrhizal Mutualists.</title>
        <authorList>
            <consortium name="DOE Joint Genome Institute"/>
            <consortium name="Mycorrhizal Genomics Consortium"/>
            <person name="Kohler A."/>
            <person name="Kuo A."/>
            <person name="Nagy L.G."/>
            <person name="Floudas D."/>
            <person name="Copeland A."/>
            <person name="Barry K.W."/>
            <person name="Cichocki N."/>
            <person name="Veneault-Fourrey C."/>
            <person name="LaButti K."/>
            <person name="Lindquist E.A."/>
            <person name="Lipzen A."/>
            <person name="Lundell T."/>
            <person name="Morin E."/>
            <person name="Murat C."/>
            <person name="Riley R."/>
            <person name="Ohm R."/>
            <person name="Sun H."/>
            <person name="Tunlid A."/>
            <person name="Henrissat B."/>
            <person name="Grigoriev I.V."/>
            <person name="Hibbett D.S."/>
            <person name="Martin F."/>
        </authorList>
    </citation>
    <scope>NUCLEOTIDE SEQUENCE [LARGE SCALE GENOMIC DNA]</scope>
    <source>
        <strain evidence="3">F 1598</strain>
    </source>
</reference>
<gene>
    <name evidence="2" type="ORF">PILCRDRAFT_8811</name>
</gene>
<evidence type="ECO:0000313" key="2">
    <source>
        <dbReference type="EMBL" id="KIM81461.1"/>
    </source>
</evidence>
<evidence type="ECO:0000256" key="1">
    <source>
        <dbReference type="SAM" id="MobiDB-lite"/>
    </source>
</evidence>
<dbReference type="OrthoDB" id="2748701at2759"/>